<name>A0ABV7YGD2_9ACTN</name>
<organism evidence="2 3">
    <name type="scientific">Tenggerimyces flavus</name>
    <dbReference type="NCBI Taxonomy" id="1708749"/>
    <lineage>
        <taxon>Bacteria</taxon>
        <taxon>Bacillati</taxon>
        <taxon>Actinomycetota</taxon>
        <taxon>Actinomycetes</taxon>
        <taxon>Propionibacteriales</taxon>
        <taxon>Nocardioidaceae</taxon>
        <taxon>Tenggerimyces</taxon>
    </lineage>
</organism>
<feature type="domain" description="MOSC" evidence="1">
    <location>
        <begin position="18"/>
        <end position="167"/>
    </location>
</feature>
<proteinExistence type="predicted"/>
<dbReference type="Proteomes" id="UP001595699">
    <property type="component" value="Unassembled WGS sequence"/>
</dbReference>
<gene>
    <name evidence="2" type="ORF">ACFOUW_24090</name>
</gene>
<keyword evidence="3" id="KW-1185">Reference proteome</keyword>
<evidence type="ECO:0000259" key="1">
    <source>
        <dbReference type="PROSITE" id="PS51340"/>
    </source>
</evidence>
<dbReference type="Pfam" id="PF03473">
    <property type="entry name" value="MOSC"/>
    <property type="match status" value="1"/>
</dbReference>
<protein>
    <submittedName>
        <fullName evidence="2">MOSC domain-containing protein</fullName>
    </submittedName>
</protein>
<evidence type="ECO:0000313" key="3">
    <source>
        <dbReference type="Proteomes" id="UP001595699"/>
    </source>
</evidence>
<dbReference type="RefSeq" id="WP_205120875.1">
    <property type="nucleotide sequence ID" value="NZ_JAFBCM010000001.1"/>
</dbReference>
<evidence type="ECO:0000313" key="2">
    <source>
        <dbReference type="EMBL" id="MFC3763938.1"/>
    </source>
</evidence>
<comment type="caution">
    <text evidence="2">The sequence shown here is derived from an EMBL/GenBank/DDBJ whole genome shotgun (WGS) entry which is preliminary data.</text>
</comment>
<reference evidence="3" key="1">
    <citation type="journal article" date="2019" name="Int. J. Syst. Evol. Microbiol.">
        <title>The Global Catalogue of Microorganisms (GCM) 10K type strain sequencing project: providing services to taxonomists for standard genome sequencing and annotation.</title>
        <authorList>
            <consortium name="The Broad Institute Genomics Platform"/>
            <consortium name="The Broad Institute Genome Sequencing Center for Infectious Disease"/>
            <person name="Wu L."/>
            <person name="Ma J."/>
        </authorList>
    </citation>
    <scope>NUCLEOTIDE SEQUENCE [LARGE SCALE GENOMIC DNA]</scope>
    <source>
        <strain evidence="3">CGMCC 4.7241</strain>
    </source>
</reference>
<dbReference type="InterPro" id="IPR011037">
    <property type="entry name" value="Pyrv_Knase-like_insert_dom_sf"/>
</dbReference>
<dbReference type="InterPro" id="IPR052716">
    <property type="entry name" value="MOSC_domain"/>
</dbReference>
<dbReference type="PANTHER" id="PTHR36930:SF1">
    <property type="entry name" value="MOSC DOMAIN-CONTAINING PROTEIN"/>
    <property type="match status" value="1"/>
</dbReference>
<dbReference type="PANTHER" id="PTHR36930">
    <property type="entry name" value="METAL-SULFUR CLUSTER BIOSYNTHESIS PROTEINS YUAD-RELATED"/>
    <property type="match status" value="1"/>
</dbReference>
<dbReference type="Gene3D" id="2.40.33.20">
    <property type="entry name" value="PK beta-barrel domain-like"/>
    <property type="match status" value="1"/>
</dbReference>
<dbReference type="InterPro" id="IPR005302">
    <property type="entry name" value="MoCF_Sase_C"/>
</dbReference>
<dbReference type="SUPFAM" id="SSF50800">
    <property type="entry name" value="PK beta-barrel domain-like"/>
    <property type="match status" value="1"/>
</dbReference>
<accession>A0ABV7YGD2</accession>
<sequence>MTGVVVSVHISATHTFSKPPRDAITLLEGLGVEGDAHCGATVKHRSRVRADPSQPNLRQVHLMHAELFDDLAAAGFEVRPGQLGENVTTRDLALLELPVGTRLHIGAAVIAVTGLRNPCNQINDFQAGLLKQVVHTGPDGDVVRLAGVMGTVARGGEIKPGDGIDVVLPPEPHFPLTRV</sequence>
<dbReference type="PROSITE" id="PS51340">
    <property type="entry name" value="MOSC"/>
    <property type="match status" value="1"/>
</dbReference>
<dbReference type="EMBL" id="JBHRZH010000021">
    <property type="protein sequence ID" value="MFC3763938.1"/>
    <property type="molecule type" value="Genomic_DNA"/>
</dbReference>